<dbReference type="Proteomes" id="UP000214880">
    <property type="component" value="Unassembled WGS sequence"/>
</dbReference>
<dbReference type="SUPFAM" id="SSF53335">
    <property type="entry name" value="S-adenosyl-L-methionine-dependent methyltransferases"/>
    <property type="match status" value="1"/>
</dbReference>
<dbReference type="NCBIfam" id="TIGR00571">
    <property type="entry name" value="dam"/>
    <property type="match status" value="1"/>
</dbReference>
<dbReference type="Gene3D" id="1.10.1020.10">
    <property type="entry name" value="Adenine-specific Methyltransferase, Domain 2"/>
    <property type="match status" value="1"/>
</dbReference>
<reference evidence="9 10" key="1">
    <citation type="submission" date="2016-10" db="EMBL/GenBank/DDBJ databases">
        <authorList>
            <person name="de Groot N.N."/>
        </authorList>
    </citation>
    <scope>NUCLEOTIDE SEQUENCE [LARGE SCALE GENOMIC DNA]</scope>
    <source>
        <strain evidence="9 10">DSM 1736</strain>
    </source>
</reference>
<evidence type="ECO:0000256" key="6">
    <source>
        <dbReference type="ARBA" id="ARBA00047942"/>
    </source>
</evidence>
<dbReference type="OrthoDB" id="9805629at2"/>
<protein>
    <recommendedName>
        <fullName evidence="2 7">Site-specific DNA-methyltransferase (adenine-specific)</fullName>
        <ecNumber evidence="2 7">2.1.1.72</ecNumber>
    </recommendedName>
</protein>
<evidence type="ECO:0000256" key="4">
    <source>
        <dbReference type="ARBA" id="ARBA00022679"/>
    </source>
</evidence>
<dbReference type="EC" id="2.1.1.72" evidence="2 7"/>
<accession>A0A1G9ZLT4</accession>
<evidence type="ECO:0000256" key="3">
    <source>
        <dbReference type="ARBA" id="ARBA00022603"/>
    </source>
</evidence>
<evidence type="ECO:0000256" key="5">
    <source>
        <dbReference type="ARBA" id="ARBA00022691"/>
    </source>
</evidence>
<dbReference type="InterPro" id="IPR029063">
    <property type="entry name" value="SAM-dependent_MTases_sf"/>
</dbReference>
<proteinExistence type="inferred from homology"/>
<keyword evidence="4 7" id="KW-0808">Transferase</keyword>
<comment type="similarity">
    <text evidence="1 7">Belongs to the N(4)/N(6)-methyltransferase family.</text>
</comment>
<dbReference type="EMBL" id="FNHB01000015">
    <property type="protein sequence ID" value="SDN22319.1"/>
    <property type="molecule type" value="Genomic_DNA"/>
</dbReference>
<dbReference type="GO" id="GO:0032259">
    <property type="term" value="P:methylation"/>
    <property type="evidence" value="ECO:0007669"/>
    <property type="project" value="UniProtKB-KW"/>
</dbReference>
<evidence type="ECO:0000313" key="9">
    <source>
        <dbReference type="EMBL" id="SDN22319.1"/>
    </source>
</evidence>
<dbReference type="PANTHER" id="PTHR30481:SF3">
    <property type="entry name" value="DNA ADENINE METHYLASE"/>
    <property type="match status" value="1"/>
</dbReference>
<dbReference type="PANTHER" id="PTHR30481">
    <property type="entry name" value="DNA ADENINE METHYLASE"/>
    <property type="match status" value="1"/>
</dbReference>
<dbReference type="PIRSF" id="PIRSF000398">
    <property type="entry name" value="M_m6A_EcoRV"/>
    <property type="match status" value="1"/>
</dbReference>
<evidence type="ECO:0000256" key="2">
    <source>
        <dbReference type="ARBA" id="ARBA00011900"/>
    </source>
</evidence>
<dbReference type="GO" id="GO:1904047">
    <property type="term" value="F:S-adenosyl-L-methionine binding"/>
    <property type="evidence" value="ECO:0007669"/>
    <property type="project" value="TreeGrafter"/>
</dbReference>
<dbReference type="STRING" id="146817.SAMN04488502_1155"/>
<dbReference type="Pfam" id="PF02086">
    <property type="entry name" value="MethyltransfD12"/>
    <property type="match status" value="1"/>
</dbReference>
<keyword evidence="3 7" id="KW-0489">Methyltransferase</keyword>
<evidence type="ECO:0000256" key="1">
    <source>
        <dbReference type="ARBA" id="ARBA00006594"/>
    </source>
</evidence>
<dbReference type="GO" id="GO:0006298">
    <property type="term" value="P:mismatch repair"/>
    <property type="evidence" value="ECO:0007669"/>
    <property type="project" value="TreeGrafter"/>
</dbReference>
<keyword evidence="10" id="KW-1185">Reference proteome</keyword>
<name>A0A1G9ZLT4_9FIRM</name>
<keyword evidence="8" id="KW-0175">Coiled coil</keyword>
<organism evidence="9 10">
    <name type="scientific">Dendrosporobacter quercicolus</name>
    <dbReference type="NCBI Taxonomy" id="146817"/>
    <lineage>
        <taxon>Bacteria</taxon>
        <taxon>Bacillati</taxon>
        <taxon>Bacillota</taxon>
        <taxon>Negativicutes</taxon>
        <taxon>Selenomonadales</taxon>
        <taxon>Sporomusaceae</taxon>
        <taxon>Dendrosporobacter</taxon>
    </lineage>
</organism>
<feature type="coiled-coil region" evidence="8">
    <location>
        <begin position="61"/>
        <end position="95"/>
    </location>
</feature>
<gene>
    <name evidence="9" type="ORF">SAMN04488502_1155</name>
</gene>
<evidence type="ECO:0000256" key="7">
    <source>
        <dbReference type="RuleBase" id="RU361257"/>
    </source>
</evidence>
<dbReference type="GO" id="GO:0009007">
    <property type="term" value="F:site-specific DNA-methyltransferase (adenine-specific) activity"/>
    <property type="evidence" value="ECO:0007669"/>
    <property type="project" value="UniProtKB-UniRule"/>
</dbReference>
<evidence type="ECO:0000256" key="8">
    <source>
        <dbReference type="SAM" id="Coils"/>
    </source>
</evidence>
<dbReference type="AlphaFoldDB" id="A0A1G9ZLT4"/>
<sequence>MNPVLKYRGGKSREIPRFLQYIPDDFDRYIEPFLGGGAVYFHIEPDRAILNDINTRLMTFYFQLRNQYPQMREQLNELQRQYEDNQSAYKKLKSEHPNERIPNANEELYYMMRNLFNNPDETYLDGVLYFFINKTAYSGMIRYNGNGDYNVPFGRYPNLNTRLITQEHSLLLQSAELYNVDYNEIFAIAEEDDFIFLDPPYDCVFNDYGNIDMMNGFDEVQHRRLAEDFRNLPCRALMVIGKTPLTQELYGEYIFDEYYKNYAVNIRNRFNNDKMHIIVKNY</sequence>
<comment type="catalytic activity">
    <reaction evidence="6 7">
        <text>a 2'-deoxyadenosine in DNA + S-adenosyl-L-methionine = an N(6)-methyl-2'-deoxyadenosine in DNA + S-adenosyl-L-homocysteine + H(+)</text>
        <dbReference type="Rhea" id="RHEA:15197"/>
        <dbReference type="Rhea" id="RHEA-COMP:12418"/>
        <dbReference type="Rhea" id="RHEA-COMP:12419"/>
        <dbReference type="ChEBI" id="CHEBI:15378"/>
        <dbReference type="ChEBI" id="CHEBI:57856"/>
        <dbReference type="ChEBI" id="CHEBI:59789"/>
        <dbReference type="ChEBI" id="CHEBI:90615"/>
        <dbReference type="ChEBI" id="CHEBI:90616"/>
        <dbReference type="EC" id="2.1.1.72"/>
    </reaction>
</comment>
<dbReference type="RefSeq" id="WP_092074925.1">
    <property type="nucleotide sequence ID" value="NZ_FNHB01000015.1"/>
</dbReference>
<dbReference type="InterPro" id="IPR012263">
    <property type="entry name" value="M_m6A_EcoRV"/>
</dbReference>
<keyword evidence="5 7" id="KW-0949">S-adenosyl-L-methionine</keyword>
<dbReference type="InterPro" id="IPR002052">
    <property type="entry name" value="DNA_methylase_N6_adenine_CS"/>
</dbReference>
<dbReference type="InterPro" id="IPR023095">
    <property type="entry name" value="Ade_MeTrfase_dom_2"/>
</dbReference>
<dbReference type="GO" id="GO:0009307">
    <property type="term" value="P:DNA restriction-modification system"/>
    <property type="evidence" value="ECO:0007669"/>
    <property type="project" value="InterPro"/>
</dbReference>
<dbReference type="InterPro" id="IPR012327">
    <property type="entry name" value="MeTrfase_D12"/>
</dbReference>
<dbReference type="PROSITE" id="PS00092">
    <property type="entry name" value="N6_MTASE"/>
    <property type="match status" value="1"/>
</dbReference>
<dbReference type="Gene3D" id="3.40.50.150">
    <property type="entry name" value="Vaccinia Virus protein VP39"/>
    <property type="match status" value="1"/>
</dbReference>
<dbReference type="GO" id="GO:0043565">
    <property type="term" value="F:sequence-specific DNA binding"/>
    <property type="evidence" value="ECO:0007669"/>
    <property type="project" value="TreeGrafter"/>
</dbReference>
<evidence type="ECO:0000313" key="10">
    <source>
        <dbReference type="Proteomes" id="UP000214880"/>
    </source>
</evidence>
<dbReference type="PRINTS" id="PR00505">
    <property type="entry name" value="D12N6MTFRASE"/>
</dbReference>